<gene>
    <name evidence="3" type="ORF">DASC09_043170</name>
</gene>
<keyword evidence="2" id="KW-1133">Transmembrane helix</keyword>
<organism evidence="3 4">
    <name type="scientific">Saccharomycopsis crataegensis</name>
    <dbReference type="NCBI Taxonomy" id="43959"/>
    <lineage>
        <taxon>Eukaryota</taxon>
        <taxon>Fungi</taxon>
        <taxon>Dikarya</taxon>
        <taxon>Ascomycota</taxon>
        <taxon>Saccharomycotina</taxon>
        <taxon>Saccharomycetes</taxon>
        <taxon>Saccharomycopsidaceae</taxon>
        <taxon>Saccharomycopsis</taxon>
    </lineage>
</organism>
<keyword evidence="2" id="KW-0812">Transmembrane</keyword>
<evidence type="ECO:0000256" key="2">
    <source>
        <dbReference type="SAM" id="Phobius"/>
    </source>
</evidence>
<dbReference type="RefSeq" id="XP_064853988.1">
    <property type="nucleotide sequence ID" value="XM_064997916.1"/>
</dbReference>
<feature type="region of interest" description="Disordered" evidence="1">
    <location>
        <begin position="52"/>
        <end position="128"/>
    </location>
</feature>
<keyword evidence="2" id="KW-0472">Membrane</keyword>
<evidence type="ECO:0000313" key="3">
    <source>
        <dbReference type="EMBL" id="GMM36992.1"/>
    </source>
</evidence>
<dbReference type="Proteomes" id="UP001360560">
    <property type="component" value="Unassembled WGS sequence"/>
</dbReference>
<feature type="region of interest" description="Disordered" evidence="1">
    <location>
        <begin position="140"/>
        <end position="159"/>
    </location>
</feature>
<reference evidence="3 4" key="1">
    <citation type="journal article" date="2023" name="Elife">
        <title>Identification of key yeast species and microbe-microbe interactions impacting larval growth of Drosophila in the wild.</title>
        <authorList>
            <person name="Mure A."/>
            <person name="Sugiura Y."/>
            <person name="Maeda R."/>
            <person name="Honda K."/>
            <person name="Sakurai N."/>
            <person name="Takahashi Y."/>
            <person name="Watada M."/>
            <person name="Katoh T."/>
            <person name="Gotoh A."/>
            <person name="Gotoh Y."/>
            <person name="Taniguchi I."/>
            <person name="Nakamura K."/>
            <person name="Hayashi T."/>
            <person name="Katayama T."/>
            <person name="Uemura T."/>
            <person name="Hattori Y."/>
        </authorList>
    </citation>
    <scope>NUCLEOTIDE SEQUENCE [LARGE SCALE GENOMIC DNA]</scope>
    <source>
        <strain evidence="3 4">SC-9</strain>
    </source>
</reference>
<feature type="compositionally biased region" description="Low complexity" evidence="1">
    <location>
        <begin position="69"/>
        <end position="91"/>
    </location>
</feature>
<name>A0AAV5QQW9_9ASCO</name>
<feature type="compositionally biased region" description="Basic and acidic residues" evidence="1">
    <location>
        <begin position="55"/>
        <end position="64"/>
    </location>
</feature>
<comment type="caution">
    <text evidence="3">The sequence shown here is derived from an EMBL/GenBank/DDBJ whole genome shotgun (WGS) entry which is preliminary data.</text>
</comment>
<proteinExistence type="predicted"/>
<feature type="compositionally biased region" description="Basic residues" evidence="1">
    <location>
        <begin position="115"/>
        <end position="126"/>
    </location>
</feature>
<keyword evidence="4" id="KW-1185">Reference proteome</keyword>
<feature type="transmembrane region" description="Helical" evidence="2">
    <location>
        <begin position="178"/>
        <end position="203"/>
    </location>
</feature>
<evidence type="ECO:0000256" key="1">
    <source>
        <dbReference type="SAM" id="MobiDB-lite"/>
    </source>
</evidence>
<sequence length="204" mass="21831">MDQKTGDKKRIGVIQASRSASVTVISAPGDMVFAAGTAMVSAGTAVYKKVLGKKPSLDDKRKTLSGEPQQIPTSTSTSASTSSSLQKSHQSPRNKIIQESFSRHHSRSRSSSTMGKHRRGGIKKSQRNGGIFTITSSSASGLTSSGLKNGGSISVNDKNGTLEKKNPPVIGIHSCKELFSMVFLFADVMLFIVVVMLFLFGFFR</sequence>
<dbReference type="AlphaFoldDB" id="A0AAV5QQW9"/>
<protein>
    <submittedName>
        <fullName evidence="3">Uncharacterized protein</fullName>
    </submittedName>
</protein>
<dbReference type="GeneID" id="90074967"/>
<dbReference type="EMBL" id="BTFZ01000011">
    <property type="protein sequence ID" value="GMM36992.1"/>
    <property type="molecule type" value="Genomic_DNA"/>
</dbReference>
<accession>A0AAV5QQW9</accession>
<evidence type="ECO:0000313" key="4">
    <source>
        <dbReference type="Proteomes" id="UP001360560"/>
    </source>
</evidence>